<dbReference type="SUPFAM" id="SSF102215">
    <property type="entry name" value="Creatininase"/>
    <property type="match status" value="1"/>
</dbReference>
<evidence type="ECO:0000256" key="3">
    <source>
        <dbReference type="ARBA" id="ARBA00022801"/>
    </source>
</evidence>
<dbReference type="PANTHER" id="PTHR35005:SF1">
    <property type="entry name" value="2-AMINO-5-FORMYLAMINO-6-RIBOSYLAMINOPYRIMIDIN-4(3H)-ONE 5'-MONOPHOSPHATE DEFORMYLASE"/>
    <property type="match status" value="1"/>
</dbReference>
<dbReference type="GO" id="GO:0009231">
    <property type="term" value="P:riboflavin biosynthetic process"/>
    <property type="evidence" value="ECO:0007669"/>
    <property type="project" value="TreeGrafter"/>
</dbReference>
<evidence type="ECO:0000256" key="1">
    <source>
        <dbReference type="ARBA" id="ARBA00001947"/>
    </source>
</evidence>
<accession>A0A329MTY3</accession>
<evidence type="ECO:0000313" key="6">
    <source>
        <dbReference type="EMBL" id="RAV22886.1"/>
    </source>
</evidence>
<dbReference type="PANTHER" id="PTHR35005">
    <property type="entry name" value="3-DEHYDRO-SCYLLO-INOSOSE HYDROLASE"/>
    <property type="match status" value="1"/>
</dbReference>
<dbReference type="GO" id="GO:0016811">
    <property type="term" value="F:hydrolase activity, acting on carbon-nitrogen (but not peptide) bonds, in linear amides"/>
    <property type="evidence" value="ECO:0007669"/>
    <property type="project" value="TreeGrafter"/>
</dbReference>
<keyword evidence="4" id="KW-0862">Zinc</keyword>
<keyword evidence="3" id="KW-0378">Hydrolase</keyword>
<evidence type="ECO:0000256" key="4">
    <source>
        <dbReference type="ARBA" id="ARBA00022833"/>
    </source>
</evidence>
<dbReference type="InterPro" id="IPR003785">
    <property type="entry name" value="Creatininase/forma_Hydrolase"/>
</dbReference>
<gene>
    <name evidence="6" type="ORF">DQG23_01370</name>
</gene>
<proteinExistence type="inferred from homology"/>
<dbReference type="Pfam" id="PF02633">
    <property type="entry name" value="Creatininase"/>
    <property type="match status" value="1"/>
</dbReference>
<keyword evidence="7" id="KW-1185">Reference proteome</keyword>
<organism evidence="6 7">
    <name type="scientific">Paenibacillus contaminans</name>
    <dbReference type="NCBI Taxonomy" id="450362"/>
    <lineage>
        <taxon>Bacteria</taxon>
        <taxon>Bacillati</taxon>
        <taxon>Bacillota</taxon>
        <taxon>Bacilli</taxon>
        <taxon>Bacillales</taxon>
        <taxon>Paenibacillaceae</taxon>
        <taxon>Paenibacillus</taxon>
    </lineage>
</organism>
<dbReference type="OrthoDB" id="9801445at2"/>
<comment type="cofactor">
    <cofactor evidence="1">
        <name>Zn(2+)</name>
        <dbReference type="ChEBI" id="CHEBI:29105"/>
    </cofactor>
</comment>
<keyword evidence="2" id="KW-0479">Metal-binding</keyword>
<sequence>MKEYLFHHHTREEVARLAASGCPVIIPLAATEQHGPHLPVFTDSLIGEHVIYGAVSRANEQTPMLVTPVFTVGCSEHHLRFSGTISFTSSTYLHMLNDIAESLVTCGFTKIIFVNGHGGNEKIMHQITSDIAVKHPVWTASASYWSVAAEALQEVQASEVGMVPGHAGGFETSLIMAIAPELVKHEHITDTHIQRPWINSGPPGAFIGRHKELTGYDGYTDAANLATADKGAKYLDAIVSALSEWLLHITKQMNEGGES</sequence>
<comment type="similarity">
    <text evidence="5">Belongs to the creatininase superfamily.</text>
</comment>
<protein>
    <submittedName>
        <fullName evidence="6">Creatininase family protein</fullName>
    </submittedName>
</protein>
<comment type="caution">
    <text evidence="6">The sequence shown here is derived from an EMBL/GenBank/DDBJ whole genome shotgun (WGS) entry which is preliminary data.</text>
</comment>
<dbReference type="InterPro" id="IPR024087">
    <property type="entry name" value="Creatininase-like_sf"/>
</dbReference>
<dbReference type="GO" id="GO:0046872">
    <property type="term" value="F:metal ion binding"/>
    <property type="evidence" value="ECO:0007669"/>
    <property type="project" value="UniProtKB-KW"/>
</dbReference>
<dbReference type="RefSeq" id="WP_113028995.1">
    <property type="nucleotide sequence ID" value="NZ_QMFB01000001.1"/>
</dbReference>
<dbReference type="Gene3D" id="3.40.50.10310">
    <property type="entry name" value="Creatininase"/>
    <property type="match status" value="1"/>
</dbReference>
<dbReference type="EMBL" id="QMFB01000001">
    <property type="protein sequence ID" value="RAV22886.1"/>
    <property type="molecule type" value="Genomic_DNA"/>
</dbReference>
<dbReference type="AlphaFoldDB" id="A0A329MTY3"/>
<dbReference type="Proteomes" id="UP000250369">
    <property type="component" value="Unassembled WGS sequence"/>
</dbReference>
<evidence type="ECO:0000313" key="7">
    <source>
        <dbReference type="Proteomes" id="UP000250369"/>
    </source>
</evidence>
<reference evidence="6 7" key="1">
    <citation type="journal article" date="2009" name="Int. J. Syst. Evol. Microbiol.">
        <title>Paenibacillus contaminans sp. nov., isolated from a contaminated laboratory plate.</title>
        <authorList>
            <person name="Chou J.H."/>
            <person name="Lee J.H."/>
            <person name="Lin M.C."/>
            <person name="Chang P.S."/>
            <person name="Arun A.B."/>
            <person name="Young C.C."/>
            <person name="Chen W.M."/>
        </authorList>
    </citation>
    <scope>NUCLEOTIDE SEQUENCE [LARGE SCALE GENOMIC DNA]</scope>
    <source>
        <strain evidence="6 7">CKOBP-6</strain>
    </source>
</reference>
<evidence type="ECO:0000256" key="5">
    <source>
        <dbReference type="ARBA" id="ARBA00024029"/>
    </source>
</evidence>
<evidence type="ECO:0000256" key="2">
    <source>
        <dbReference type="ARBA" id="ARBA00022723"/>
    </source>
</evidence>
<name>A0A329MTY3_9BACL</name>